<protein>
    <submittedName>
        <fullName evidence="8">Oligopeptide transport system permease protein OppC</fullName>
    </submittedName>
</protein>
<dbReference type="Gene3D" id="1.10.3720.10">
    <property type="entry name" value="MetI-like"/>
    <property type="match status" value="1"/>
</dbReference>
<dbReference type="PANTHER" id="PTHR43386:SF22">
    <property type="entry name" value="OLIGOPEPTIDE TRANSPORT SYSTEM PERMEASE PROTEIN OPPC"/>
    <property type="match status" value="1"/>
</dbReference>
<dbReference type="InterPro" id="IPR035906">
    <property type="entry name" value="MetI-like_sf"/>
</dbReference>
<feature type="transmembrane region" description="Helical" evidence="7">
    <location>
        <begin position="105"/>
        <end position="131"/>
    </location>
</feature>
<dbReference type="PROSITE" id="PS50928">
    <property type="entry name" value="ABC_TM1"/>
    <property type="match status" value="1"/>
</dbReference>
<reference evidence="8 9" key="1">
    <citation type="submission" date="2022-04" db="EMBL/GenBank/DDBJ databases">
        <title>Genome sequence of C. roseum typestrain.</title>
        <authorList>
            <person name="Poehlein A."/>
            <person name="Schoch T."/>
            <person name="Duerre P."/>
            <person name="Daniel R."/>
        </authorList>
    </citation>
    <scope>NUCLEOTIDE SEQUENCE [LARGE SCALE GENOMIC DNA]</scope>
    <source>
        <strain evidence="8 9">DSM 7320</strain>
    </source>
</reference>
<evidence type="ECO:0000256" key="3">
    <source>
        <dbReference type="ARBA" id="ARBA00022475"/>
    </source>
</evidence>
<dbReference type="KEGG" id="crw:CROST_000500"/>
<dbReference type="InterPro" id="IPR000515">
    <property type="entry name" value="MetI-like"/>
</dbReference>
<keyword evidence="6 7" id="KW-0472">Membrane</keyword>
<name>A0A1S8L607_9CLOT</name>
<dbReference type="InterPro" id="IPR050366">
    <property type="entry name" value="BP-dependent_transpt_permease"/>
</dbReference>
<proteinExistence type="inferred from homology"/>
<sequence length="305" mass="33632">MESINKDLFKTVSEDRKKTHEKARPSFTYWQDVWRRFKSNKLSIVGLVIIIIIVLFAVVGPIFSKFNYYTNDYSSANLAPNGTHIFGTDNLGRDLLTRVMWGGRISLTIALVASIISFVIGIIYGGISGYFGGTVDNIMMRIVEGVASLPLMIYVILIMVIVGQGMASLIIAIALTYWVDMARIVRGQILQLKQEEFVLAAKTLGASSKRILLKHLLPNTMGPIIVNLTLNIPNAIFTEAFLSFVGLGVPAPQASWGTLCSNALGSYQMYPYQLLFPALALCVTMFGFNFLGDGLSTALDPKMRK</sequence>
<dbReference type="EMBL" id="CP096983">
    <property type="protein sequence ID" value="URZ09379.1"/>
    <property type="molecule type" value="Genomic_DNA"/>
</dbReference>
<evidence type="ECO:0000256" key="6">
    <source>
        <dbReference type="ARBA" id="ARBA00023136"/>
    </source>
</evidence>
<gene>
    <name evidence="8" type="primary">oppC_2</name>
    <name evidence="8" type="ORF">CROST_000500</name>
</gene>
<dbReference type="Pfam" id="PF12911">
    <property type="entry name" value="OppC_N"/>
    <property type="match status" value="1"/>
</dbReference>
<keyword evidence="4 7" id="KW-0812">Transmembrane</keyword>
<evidence type="ECO:0000256" key="7">
    <source>
        <dbReference type="RuleBase" id="RU363032"/>
    </source>
</evidence>
<evidence type="ECO:0000256" key="1">
    <source>
        <dbReference type="ARBA" id="ARBA00004651"/>
    </source>
</evidence>
<keyword evidence="5 7" id="KW-1133">Transmembrane helix</keyword>
<dbReference type="Pfam" id="PF00528">
    <property type="entry name" value="BPD_transp_1"/>
    <property type="match status" value="1"/>
</dbReference>
<dbReference type="Proteomes" id="UP000190951">
    <property type="component" value="Chromosome"/>
</dbReference>
<evidence type="ECO:0000313" key="9">
    <source>
        <dbReference type="Proteomes" id="UP000190951"/>
    </source>
</evidence>
<dbReference type="RefSeq" id="WP_077836124.1">
    <property type="nucleotide sequence ID" value="NZ_CP096983.1"/>
</dbReference>
<dbReference type="SUPFAM" id="SSF161098">
    <property type="entry name" value="MetI-like"/>
    <property type="match status" value="1"/>
</dbReference>
<accession>A0A1S8L607</accession>
<dbReference type="GO" id="GO:0055085">
    <property type="term" value="P:transmembrane transport"/>
    <property type="evidence" value="ECO:0007669"/>
    <property type="project" value="InterPro"/>
</dbReference>
<feature type="transmembrane region" description="Helical" evidence="7">
    <location>
        <begin position="274"/>
        <end position="295"/>
    </location>
</feature>
<comment type="subcellular location">
    <subcellularLocation>
        <location evidence="1 7">Cell membrane</location>
        <topology evidence="1 7">Multi-pass membrane protein</topology>
    </subcellularLocation>
</comment>
<dbReference type="CDD" id="cd06261">
    <property type="entry name" value="TM_PBP2"/>
    <property type="match status" value="1"/>
</dbReference>
<evidence type="ECO:0000256" key="2">
    <source>
        <dbReference type="ARBA" id="ARBA00022448"/>
    </source>
</evidence>
<feature type="transmembrane region" description="Helical" evidence="7">
    <location>
        <begin position="151"/>
        <end position="178"/>
    </location>
</feature>
<keyword evidence="3" id="KW-1003">Cell membrane</keyword>
<dbReference type="InterPro" id="IPR025966">
    <property type="entry name" value="OppC_N"/>
</dbReference>
<evidence type="ECO:0000256" key="5">
    <source>
        <dbReference type="ARBA" id="ARBA00022989"/>
    </source>
</evidence>
<evidence type="ECO:0000256" key="4">
    <source>
        <dbReference type="ARBA" id="ARBA00022692"/>
    </source>
</evidence>
<dbReference type="PANTHER" id="PTHR43386">
    <property type="entry name" value="OLIGOPEPTIDE TRANSPORT SYSTEM PERMEASE PROTEIN APPC"/>
    <property type="match status" value="1"/>
</dbReference>
<organism evidence="8 9">
    <name type="scientific">Clostridium felsineum</name>
    <dbReference type="NCBI Taxonomy" id="36839"/>
    <lineage>
        <taxon>Bacteria</taxon>
        <taxon>Bacillati</taxon>
        <taxon>Bacillota</taxon>
        <taxon>Clostridia</taxon>
        <taxon>Eubacteriales</taxon>
        <taxon>Clostridiaceae</taxon>
        <taxon>Clostridium</taxon>
    </lineage>
</organism>
<dbReference type="GO" id="GO:0005886">
    <property type="term" value="C:plasma membrane"/>
    <property type="evidence" value="ECO:0007669"/>
    <property type="project" value="UniProtKB-SubCell"/>
</dbReference>
<keyword evidence="2 7" id="KW-0813">Transport</keyword>
<evidence type="ECO:0000313" key="8">
    <source>
        <dbReference type="EMBL" id="URZ09379.1"/>
    </source>
</evidence>
<dbReference type="STRING" id="84029.CROST_22520"/>
<feature type="transmembrane region" description="Helical" evidence="7">
    <location>
        <begin position="44"/>
        <end position="63"/>
    </location>
</feature>
<dbReference type="AlphaFoldDB" id="A0A1S8L607"/>
<keyword evidence="9" id="KW-1185">Reference proteome</keyword>
<comment type="similarity">
    <text evidence="7">Belongs to the binding-protein-dependent transport system permease family.</text>
</comment>